<comment type="caution">
    <text evidence="1">The sequence shown here is derived from an EMBL/GenBank/DDBJ whole genome shotgun (WGS) entry which is preliminary data.</text>
</comment>
<gene>
    <name evidence="1" type="ORF">JR316_0009578</name>
</gene>
<accession>A0ACB8GPS9</accession>
<name>A0ACB8GPS9_PSICU</name>
<reference evidence="1" key="1">
    <citation type="submission" date="2021-10" db="EMBL/GenBank/DDBJ databases">
        <title>Psilocybe cubensis genome.</title>
        <authorList>
            <person name="Mckernan K.J."/>
            <person name="Crawford S."/>
            <person name="Trippe A."/>
            <person name="Kane L.T."/>
            <person name="Mclaughlin S."/>
        </authorList>
    </citation>
    <scope>NUCLEOTIDE SEQUENCE</scope>
    <source>
        <strain evidence="1">MGC-MH-2018</strain>
    </source>
</reference>
<organism evidence="1 2">
    <name type="scientific">Psilocybe cubensis</name>
    <name type="common">Psychedelic mushroom</name>
    <name type="synonym">Stropharia cubensis</name>
    <dbReference type="NCBI Taxonomy" id="181762"/>
    <lineage>
        <taxon>Eukaryota</taxon>
        <taxon>Fungi</taxon>
        <taxon>Dikarya</taxon>
        <taxon>Basidiomycota</taxon>
        <taxon>Agaricomycotina</taxon>
        <taxon>Agaricomycetes</taxon>
        <taxon>Agaricomycetidae</taxon>
        <taxon>Agaricales</taxon>
        <taxon>Agaricineae</taxon>
        <taxon>Strophariaceae</taxon>
        <taxon>Psilocybe</taxon>
    </lineage>
</organism>
<keyword evidence="1" id="KW-0503">Monooxygenase</keyword>
<sequence length="589" mass="66485">MEFSMPAGHRRLGIRSFGGTILDLLSHHSRDMSSVLTSAASFVGELPASFWYSIPPAIFIVFLFVRGGLRWQTLKNVRGPPQGGWLLGHQTEFYQQIDVGELDFAWHNAYGGAWKIDGCFGRNILMLSDPAAIHHTIHTMGYDYPKTTESKTFTGLAFGRGVSWAGGETHVRHRKLLAPAFTAQAQRPFYPVFRRVAGQLTSQWRDKLQEGDCSEFQTIEICRGLTNATLDIIGEAVFDYHFGSLDKLGEKNEFADCFHNLFADSNLFPPNAAILFAASWAYWPEFLLRKVEHLPFRQFIRFKEFLTIGKRLGKELIVNQAAAVDGKKRRDILSILVEANEATKKADRLSEDEVLSQVTTLLFAGHETTATTLTWIMYELARHPEDQERVREEIRTKRQKVTANGQKDFTSTDLESFTFTNACIKEGLRMHPISPWITREARVDDVIPLHEPIIGVDGKVMNQVEVVAGQPVLVSTCAYNRHPAVWGPDSHEWNPRRHLNQEMKDKQIPVGVYSNLLTFAGGPSGCMGWRFALTEMQSTVVELVENFEFCPPLDKNAKMLRTPVGAIMAPMIEGKFDERTQMPLGVRPL</sequence>
<protein>
    <submittedName>
        <fullName evidence="1">Cytochrome P450 monooxygenase 205</fullName>
    </submittedName>
</protein>
<evidence type="ECO:0000313" key="1">
    <source>
        <dbReference type="EMBL" id="KAH9477372.1"/>
    </source>
</evidence>
<keyword evidence="1" id="KW-0560">Oxidoreductase</keyword>
<proteinExistence type="predicted"/>
<evidence type="ECO:0000313" key="2">
    <source>
        <dbReference type="Proteomes" id="UP000664032"/>
    </source>
</evidence>
<dbReference type="EMBL" id="JAFIQS020000009">
    <property type="protein sequence ID" value="KAH9477372.1"/>
    <property type="molecule type" value="Genomic_DNA"/>
</dbReference>
<dbReference type="Proteomes" id="UP000664032">
    <property type="component" value="Unassembled WGS sequence"/>
</dbReference>
<keyword evidence="2" id="KW-1185">Reference proteome</keyword>